<evidence type="ECO:0000256" key="7">
    <source>
        <dbReference type="ARBA" id="ARBA00023136"/>
    </source>
</evidence>
<comment type="similarity">
    <text evidence="2">Belongs to the COG1 family.</text>
</comment>
<evidence type="ECO:0000256" key="5">
    <source>
        <dbReference type="ARBA" id="ARBA00022927"/>
    </source>
</evidence>
<feature type="region of interest" description="Disordered" evidence="8">
    <location>
        <begin position="935"/>
        <end position="967"/>
    </location>
</feature>
<keyword evidence="6" id="KW-0333">Golgi apparatus</keyword>
<dbReference type="GO" id="GO:0015031">
    <property type="term" value="P:protein transport"/>
    <property type="evidence" value="ECO:0007669"/>
    <property type="project" value="UniProtKB-KW"/>
</dbReference>
<evidence type="ECO:0000313" key="10">
    <source>
        <dbReference type="Proteomes" id="UP000319731"/>
    </source>
</evidence>
<keyword evidence="7" id="KW-0472">Membrane</keyword>
<dbReference type="GO" id="GO:0017119">
    <property type="term" value="C:Golgi transport complex"/>
    <property type="evidence" value="ECO:0007669"/>
    <property type="project" value="InterPro"/>
</dbReference>
<dbReference type="PANTHER" id="PTHR31658:SF0">
    <property type="entry name" value="CONSERVED OLIGOMERIC GOLGI COMPLEX SUBUNIT 1"/>
    <property type="match status" value="1"/>
</dbReference>
<dbReference type="PANTHER" id="PTHR31658">
    <property type="entry name" value="CONSERVED OLIGOMERIC GOLGI COMPLEX SUBUNIT 1"/>
    <property type="match status" value="1"/>
</dbReference>
<accession>A0A507BW45</accession>
<name>A0A507BW45_9FUNG</name>
<comment type="caution">
    <text evidence="9">The sequence shown here is derived from an EMBL/GenBank/DDBJ whole genome shotgun (WGS) entry which is preliminary data.</text>
</comment>
<evidence type="ECO:0000256" key="3">
    <source>
        <dbReference type="ARBA" id="ARBA00020978"/>
    </source>
</evidence>
<dbReference type="STRING" id="1806994.A0A507BW45"/>
<keyword evidence="4" id="KW-0813">Transport</keyword>
<comment type="subcellular location">
    <subcellularLocation>
        <location evidence="1">Golgi apparatus membrane</location>
        <topology evidence="1">Peripheral membrane protein</topology>
    </subcellularLocation>
</comment>
<dbReference type="InterPro" id="IPR033370">
    <property type="entry name" value="COG1"/>
</dbReference>
<reference evidence="9 10" key="1">
    <citation type="journal article" date="2019" name="Sci. Rep.">
        <title>Comparative genomics of chytrid fungi reveal insights into the obligate biotrophic and pathogenic lifestyle of Synchytrium endobioticum.</title>
        <authorList>
            <person name="van de Vossenberg B.T.L.H."/>
            <person name="Warris S."/>
            <person name="Nguyen H.D.T."/>
            <person name="van Gent-Pelzer M.P.E."/>
            <person name="Joly D.L."/>
            <person name="van de Geest H.C."/>
            <person name="Bonants P.J.M."/>
            <person name="Smith D.S."/>
            <person name="Levesque C.A."/>
            <person name="van der Lee T.A.J."/>
        </authorList>
    </citation>
    <scope>NUCLEOTIDE SEQUENCE [LARGE SCALE GENOMIC DNA]</scope>
    <source>
        <strain evidence="9 10">JEL517</strain>
    </source>
</reference>
<proteinExistence type="inferred from homology"/>
<dbReference type="RefSeq" id="XP_031022844.1">
    <property type="nucleotide sequence ID" value="XM_031171153.1"/>
</dbReference>
<keyword evidence="5" id="KW-0653">Protein transport</keyword>
<dbReference type="Proteomes" id="UP000319731">
    <property type="component" value="Unassembled WGS sequence"/>
</dbReference>
<keyword evidence="10" id="KW-1185">Reference proteome</keyword>
<dbReference type="AlphaFoldDB" id="A0A507BW45"/>
<feature type="compositionally biased region" description="Low complexity" evidence="8">
    <location>
        <begin position="950"/>
        <end position="967"/>
    </location>
</feature>
<evidence type="ECO:0000256" key="6">
    <source>
        <dbReference type="ARBA" id="ARBA00023034"/>
    </source>
</evidence>
<protein>
    <recommendedName>
        <fullName evidence="3">Conserved oligomeric Golgi complex subunit 1</fullName>
    </recommendedName>
</protein>
<gene>
    <name evidence="9" type="ORF">SmJEL517_g05227</name>
</gene>
<evidence type="ECO:0000256" key="8">
    <source>
        <dbReference type="SAM" id="MobiDB-lite"/>
    </source>
</evidence>
<organism evidence="9 10">
    <name type="scientific">Synchytrium microbalum</name>
    <dbReference type="NCBI Taxonomy" id="1806994"/>
    <lineage>
        <taxon>Eukaryota</taxon>
        <taxon>Fungi</taxon>
        <taxon>Fungi incertae sedis</taxon>
        <taxon>Chytridiomycota</taxon>
        <taxon>Chytridiomycota incertae sedis</taxon>
        <taxon>Chytridiomycetes</taxon>
        <taxon>Synchytriales</taxon>
        <taxon>Synchytriaceae</taxon>
        <taxon>Synchytrium</taxon>
    </lineage>
</organism>
<dbReference type="GO" id="GO:0006891">
    <property type="term" value="P:intra-Golgi vesicle-mediated transport"/>
    <property type="evidence" value="ECO:0007669"/>
    <property type="project" value="InterPro"/>
</dbReference>
<dbReference type="Pfam" id="PF08700">
    <property type="entry name" value="VPS51_Exo84_N"/>
    <property type="match status" value="1"/>
</dbReference>
<dbReference type="GO" id="GO:0000139">
    <property type="term" value="C:Golgi membrane"/>
    <property type="evidence" value="ECO:0007669"/>
    <property type="project" value="UniProtKB-SubCell"/>
</dbReference>
<dbReference type="OrthoDB" id="46189at2759"/>
<evidence type="ECO:0000313" key="9">
    <source>
        <dbReference type="EMBL" id="TPX31408.1"/>
    </source>
</evidence>
<sequence>MATTKSANRDANDLFRKHTIHEIRAMHAELGKDVENKKQELRSMVGERYRDLIIAADSISTMKDVASNIQSLISDIQDGCDTLNVKRTINNEKSSSKLSNDADADRKKQLYPIAAQIKLLVDTPEQIWHALEHHQYLRASQLYMLARLIFKNIHSSKDALSTKAQTSFPVVQRQWEAVSHFRAPIVQRATAHLKETTQTPQELANTLCAMMLLDGAPPSEALQKLLDMRRIAAMEILTDTKTDSTPATLICTVITLIEVTLRQTATCFLAPPRPPGTPSSTPIGLSLLETCVRKLTSTTKTTLDAQHSALSGLYSEKTNLHILFRHLPPAVQSFVPYLHLPNPSSIVPESEVRKLVAACIERLMKEVNDGAYQVLKTRVGSGIRLSQVRQSVLDKISSIEIVPSAENGHSPSPSSPAKSAPQIPWSSITSQLLESRFSFWTSLLRSTFFRRAKDLIEASFTVITTQPSTLYTSKLESLSTQDRNMEGFIWAAESDGVLRGWTPSIAEITGKFEKGIMEVRADIEPLFAGSSVKDDEDPFDLQIDAKSLAKAYQECTSMALQGYRDGLIALLDATRPRGEHTPSERELRVDQGLFIGRAAQAIVTRSKAFASALFLEEPLSSSVTGNSSRTSRTRRPSFRSGSTLSLRVLGAVEPDPRLSHLNRMMMEVYILSHGPWTRSTADSIATLVTKSLKSFDWRQVNALTEVWEPVSIQGTNDAGESIEEKVSLPVFASSFLVDGLWSACKEINRVAGFSLDKTVLRNFLLELSRRTLQSYEDFCNSVLMTDSVSEKSAFQLLFDLRFLYKVFEGAWNPPQQQSSSDMGIGHIGLELESKSHDVLSRIKSKIDPIDLAIVDAPIRGNVERFYVRTRSMFGGMLDLNAIPQEGRTNPALHELHNVIALAQGAPRFTLLPVPAPLASRTSQFRLARAGKMESSGALPPLVTPPTKLIPQPTATTATSQDTSSPSARYRAAIRVAQRTAPSIETSTTSASSIFSNAAATMAGAAGSPAIGLAGVNQLAQGGQQALQRGTEYLMNAGGFLGGLLGGSQGNLASPGGGSVAGQRPASPAVVKTASHR</sequence>
<evidence type="ECO:0000256" key="2">
    <source>
        <dbReference type="ARBA" id="ARBA00006653"/>
    </source>
</evidence>
<evidence type="ECO:0000256" key="4">
    <source>
        <dbReference type="ARBA" id="ARBA00022448"/>
    </source>
</evidence>
<feature type="region of interest" description="Disordered" evidence="8">
    <location>
        <begin position="1052"/>
        <end position="1076"/>
    </location>
</feature>
<dbReference type="EMBL" id="QEAO01000045">
    <property type="protein sequence ID" value="TPX31408.1"/>
    <property type="molecule type" value="Genomic_DNA"/>
</dbReference>
<evidence type="ECO:0000256" key="1">
    <source>
        <dbReference type="ARBA" id="ARBA00004395"/>
    </source>
</evidence>
<dbReference type="GeneID" id="42006450"/>